<evidence type="ECO:0008006" key="3">
    <source>
        <dbReference type="Google" id="ProtNLM"/>
    </source>
</evidence>
<sequence length="182" mass="21473">MSRSGGFGIPPEKLDPFLRIPEVAHFLYRQGKLVGYFTLVPLNHEIMLKRLRGEVRITQLKPEDLEEFDPEHPIDCFVWELITNPDDKHLAAYLIQKLQRFIHTLGKRGVRIESICATATSPEGINLCRRLGMRRMTEIQTPYKQERAFEMRPMETKNWLTRNYQQGLKSYQLKLERLNRGY</sequence>
<organism evidence="1 2">
    <name type="scientific">Thermosporothrix hazakensis</name>
    <dbReference type="NCBI Taxonomy" id="644383"/>
    <lineage>
        <taxon>Bacteria</taxon>
        <taxon>Bacillati</taxon>
        <taxon>Chloroflexota</taxon>
        <taxon>Ktedonobacteria</taxon>
        <taxon>Ktedonobacterales</taxon>
        <taxon>Thermosporotrichaceae</taxon>
        <taxon>Thermosporothrix</taxon>
    </lineage>
</organism>
<dbReference type="SUPFAM" id="SSF55729">
    <property type="entry name" value="Acyl-CoA N-acyltransferases (Nat)"/>
    <property type="match status" value="1"/>
</dbReference>
<proteinExistence type="predicted"/>
<dbReference type="AlphaFoldDB" id="A0A326TNS9"/>
<comment type="caution">
    <text evidence="1">The sequence shown here is derived from an EMBL/GenBank/DDBJ whole genome shotgun (WGS) entry which is preliminary data.</text>
</comment>
<keyword evidence="2" id="KW-1185">Reference proteome</keyword>
<protein>
    <recommendedName>
        <fullName evidence="3">N-acetyltransferase domain-containing protein</fullName>
    </recommendedName>
</protein>
<dbReference type="EMBL" id="QKUF01000069">
    <property type="protein sequence ID" value="PZW18015.1"/>
    <property type="molecule type" value="Genomic_DNA"/>
</dbReference>
<name>A0A326TNS9_THEHA</name>
<reference evidence="1 2" key="1">
    <citation type="submission" date="2018-06" db="EMBL/GenBank/DDBJ databases">
        <title>Genomic Encyclopedia of Archaeal and Bacterial Type Strains, Phase II (KMG-II): from individual species to whole genera.</title>
        <authorList>
            <person name="Goeker M."/>
        </authorList>
    </citation>
    <scope>NUCLEOTIDE SEQUENCE [LARGE SCALE GENOMIC DNA]</scope>
    <source>
        <strain evidence="1 2">ATCC BAA-1881</strain>
    </source>
</reference>
<gene>
    <name evidence="1" type="ORF">EI42_06422</name>
</gene>
<dbReference type="InterPro" id="IPR016181">
    <property type="entry name" value="Acyl_CoA_acyltransferase"/>
</dbReference>
<accession>A0A326TNS9</accession>
<evidence type="ECO:0000313" key="1">
    <source>
        <dbReference type="EMBL" id="PZW18015.1"/>
    </source>
</evidence>
<evidence type="ECO:0000313" key="2">
    <source>
        <dbReference type="Proteomes" id="UP000248806"/>
    </source>
</evidence>
<dbReference type="Proteomes" id="UP000248806">
    <property type="component" value="Unassembled WGS sequence"/>
</dbReference>